<evidence type="ECO:0000256" key="1">
    <source>
        <dbReference type="ARBA" id="ARBA00006718"/>
    </source>
</evidence>
<dbReference type="STRING" id="1165861.A0A0L0W5N6"/>
<feature type="compositionally biased region" description="Polar residues" evidence="4">
    <location>
        <begin position="97"/>
        <end position="133"/>
    </location>
</feature>
<keyword evidence="7" id="KW-1185">Reference proteome</keyword>
<dbReference type="OrthoDB" id="333486at2759"/>
<evidence type="ECO:0000256" key="3">
    <source>
        <dbReference type="ARBA" id="ARBA00071673"/>
    </source>
</evidence>
<dbReference type="InterPro" id="IPR035903">
    <property type="entry name" value="HesB-like_dom_sf"/>
</dbReference>
<feature type="region of interest" description="Disordered" evidence="4">
    <location>
        <begin position="67"/>
        <end position="137"/>
    </location>
</feature>
<dbReference type="AlphaFoldDB" id="A0A0L0W5N6"/>
<dbReference type="GO" id="GO:0005739">
    <property type="term" value="C:mitochondrion"/>
    <property type="evidence" value="ECO:0007669"/>
    <property type="project" value="TreeGrafter"/>
</dbReference>
<dbReference type="InterPro" id="IPR016092">
    <property type="entry name" value="ATAP"/>
</dbReference>
<evidence type="ECO:0000313" key="6">
    <source>
        <dbReference type="EMBL" id="KNF06844.1"/>
    </source>
</evidence>
<sequence length="251" mass="27428">MSFSSSRQLLSAAVAGLPRSISRTPISRLAKQSTYRRSTLSSHRSISNTNNIEFQPIEHSSHQDILINSIPTPSSSSSLTETKTTTLPLSVPGPSKAPSQSQSKRETTSSSPTLQQRSHVKTPASQLKRTSTTRPHRPAKQVINLTPKAIDHLSTLLDGPQPKLIRIGVKNKGCAGMAYNLDYVNQPGKFDEIVVTQNSLGQEIKVLIDSRALFSIIGSTMDWQESKLGNKFVFDNPNIKEECGCGESFLV</sequence>
<reference evidence="7" key="1">
    <citation type="submission" date="2014-03" db="EMBL/GenBank/DDBJ databases">
        <title>The Genome Sequence of Puccinia striiformis f. sp. tritici PST-78.</title>
        <authorList>
            <consortium name="The Broad Institute Genome Sequencing Platform"/>
            <person name="Cuomo C."/>
            <person name="Hulbert S."/>
            <person name="Chen X."/>
            <person name="Walker B."/>
            <person name="Young S.K."/>
            <person name="Zeng Q."/>
            <person name="Gargeya S."/>
            <person name="Fitzgerald M."/>
            <person name="Haas B."/>
            <person name="Abouelleil A."/>
            <person name="Alvarado L."/>
            <person name="Arachchi H.M."/>
            <person name="Berlin A.M."/>
            <person name="Chapman S.B."/>
            <person name="Goldberg J."/>
            <person name="Griggs A."/>
            <person name="Gujja S."/>
            <person name="Hansen M."/>
            <person name="Howarth C."/>
            <person name="Imamovic A."/>
            <person name="Larimer J."/>
            <person name="McCowan C."/>
            <person name="Montmayeur A."/>
            <person name="Murphy C."/>
            <person name="Neiman D."/>
            <person name="Pearson M."/>
            <person name="Priest M."/>
            <person name="Roberts A."/>
            <person name="Saif S."/>
            <person name="Shea T."/>
            <person name="Sisk P."/>
            <person name="Sykes S."/>
            <person name="Wortman J."/>
            <person name="Nusbaum C."/>
            <person name="Birren B."/>
        </authorList>
    </citation>
    <scope>NUCLEOTIDE SEQUENCE [LARGE SCALE GENOMIC DNA]</scope>
    <source>
        <strain evidence="7">race PST-78</strain>
    </source>
</reference>
<dbReference type="GO" id="GO:0016226">
    <property type="term" value="P:iron-sulfur cluster assembly"/>
    <property type="evidence" value="ECO:0007669"/>
    <property type="project" value="InterPro"/>
</dbReference>
<evidence type="ECO:0000313" key="7">
    <source>
        <dbReference type="Proteomes" id="UP000054564"/>
    </source>
</evidence>
<feature type="region of interest" description="Disordered" evidence="4">
    <location>
        <begin position="28"/>
        <end position="47"/>
    </location>
</feature>
<comment type="function">
    <text evidence="2">Involved in the assembly of mitochondrial and cytoplasmic iron-sulfur proteins. Probably involved in the binding of an intermediate of Fe/S cluster assembly.</text>
</comment>
<gene>
    <name evidence="6" type="ORF">PSTG_00157</name>
</gene>
<dbReference type="PANTHER" id="PTHR10072:SF41">
    <property type="entry name" value="IRON-SULFUR CLUSTER ASSEMBLY 1 HOMOLOG, MITOCHONDRIAL"/>
    <property type="match status" value="1"/>
</dbReference>
<dbReference type="Proteomes" id="UP000054564">
    <property type="component" value="Unassembled WGS sequence"/>
</dbReference>
<dbReference type="PANTHER" id="PTHR10072">
    <property type="entry name" value="IRON-SULFUR CLUSTER ASSEMBLY PROTEIN"/>
    <property type="match status" value="1"/>
</dbReference>
<accession>A0A0L0W5N6</accession>
<evidence type="ECO:0000256" key="4">
    <source>
        <dbReference type="SAM" id="MobiDB-lite"/>
    </source>
</evidence>
<dbReference type="EMBL" id="AJIL01000002">
    <property type="protein sequence ID" value="KNF06844.1"/>
    <property type="molecule type" value="Genomic_DNA"/>
</dbReference>
<dbReference type="InterPro" id="IPR017870">
    <property type="entry name" value="FeS_cluster_insertion_CS"/>
</dbReference>
<proteinExistence type="inferred from homology"/>
<comment type="similarity">
    <text evidence="1">Belongs to the HesB/IscA family.</text>
</comment>
<dbReference type="PROSITE" id="PS01152">
    <property type="entry name" value="HESB"/>
    <property type="match status" value="1"/>
</dbReference>
<dbReference type="FunFam" id="2.60.300.12:FF:000001">
    <property type="entry name" value="Iron-binding protein IscA"/>
    <property type="match status" value="1"/>
</dbReference>
<organism evidence="6 7">
    <name type="scientific">Puccinia striiformis f. sp. tritici PST-78</name>
    <dbReference type="NCBI Taxonomy" id="1165861"/>
    <lineage>
        <taxon>Eukaryota</taxon>
        <taxon>Fungi</taxon>
        <taxon>Dikarya</taxon>
        <taxon>Basidiomycota</taxon>
        <taxon>Pucciniomycotina</taxon>
        <taxon>Pucciniomycetes</taxon>
        <taxon>Pucciniales</taxon>
        <taxon>Pucciniaceae</taxon>
        <taxon>Puccinia</taxon>
    </lineage>
</organism>
<dbReference type="GO" id="GO:0051537">
    <property type="term" value="F:2 iron, 2 sulfur cluster binding"/>
    <property type="evidence" value="ECO:0007669"/>
    <property type="project" value="TreeGrafter"/>
</dbReference>
<dbReference type="InterPro" id="IPR000361">
    <property type="entry name" value="ATAP_core_dom"/>
</dbReference>
<dbReference type="Pfam" id="PF01521">
    <property type="entry name" value="Fe-S_biosyn"/>
    <property type="match status" value="1"/>
</dbReference>
<protein>
    <recommendedName>
        <fullName evidence="3">Iron-sulfur assembly protein 1</fullName>
    </recommendedName>
</protein>
<comment type="caution">
    <text evidence="6">The sequence shown here is derived from an EMBL/GenBank/DDBJ whole genome shotgun (WGS) entry which is preliminary data.</text>
</comment>
<evidence type="ECO:0000256" key="2">
    <source>
        <dbReference type="ARBA" id="ARBA00054873"/>
    </source>
</evidence>
<dbReference type="NCBIfam" id="TIGR00049">
    <property type="entry name" value="iron-sulfur cluster assembly accessory protein"/>
    <property type="match status" value="1"/>
</dbReference>
<feature type="compositionally biased region" description="Low complexity" evidence="4">
    <location>
        <begin position="71"/>
        <end position="90"/>
    </location>
</feature>
<name>A0A0L0W5N6_9BASI</name>
<dbReference type="Gene3D" id="2.60.300.12">
    <property type="entry name" value="HesB-like domain"/>
    <property type="match status" value="1"/>
</dbReference>
<dbReference type="InterPro" id="IPR050322">
    <property type="entry name" value="Fe-S_cluster_asmbl/transfer"/>
</dbReference>
<evidence type="ECO:0000259" key="5">
    <source>
        <dbReference type="Pfam" id="PF01521"/>
    </source>
</evidence>
<dbReference type="SUPFAM" id="SSF89360">
    <property type="entry name" value="HesB-like domain"/>
    <property type="match status" value="1"/>
</dbReference>
<feature type="domain" description="Core" evidence="5">
    <location>
        <begin position="143"/>
        <end position="247"/>
    </location>
</feature>